<keyword evidence="3" id="KW-1185">Reference proteome</keyword>
<reference evidence="2" key="1">
    <citation type="journal article" date="2020" name="G3 (Bethesda)">
        <title>High-Quality Assemblies for Three Invasive Social Wasps from the &lt;i&gt;Vespula&lt;/i&gt; Genus.</title>
        <authorList>
            <person name="Harrop T.W.R."/>
            <person name="Guhlin J."/>
            <person name="McLaughlin G.M."/>
            <person name="Permina E."/>
            <person name="Stockwell P."/>
            <person name="Gilligan J."/>
            <person name="Le Lec M.F."/>
            <person name="Gruber M.A.M."/>
            <person name="Quinn O."/>
            <person name="Lovegrove M."/>
            <person name="Duncan E.J."/>
            <person name="Remnant E.J."/>
            <person name="Van Eeckhoven J."/>
            <person name="Graham B."/>
            <person name="Knapp R.A."/>
            <person name="Langford K.W."/>
            <person name="Kronenberg Z."/>
            <person name="Press M.O."/>
            <person name="Eacker S.M."/>
            <person name="Wilson-Rankin E.E."/>
            <person name="Purcell J."/>
            <person name="Lester P.J."/>
            <person name="Dearden P.K."/>
        </authorList>
    </citation>
    <scope>NUCLEOTIDE SEQUENCE</scope>
    <source>
        <strain evidence="2">Linc-1</strain>
    </source>
</reference>
<feature type="compositionally biased region" description="Basic residues" evidence="1">
    <location>
        <begin position="39"/>
        <end position="50"/>
    </location>
</feature>
<dbReference type="Proteomes" id="UP000617340">
    <property type="component" value="Unassembled WGS sequence"/>
</dbReference>
<evidence type="ECO:0000256" key="1">
    <source>
        <dbReference type="SAM" id="MobiDB-lite"/>
    </source>
</evidence>
<evidence type="ECO:0000313" key="3">
    <source>
        <dbReference type="Proteomes" id="UP000617340"/>
    </source>
</evidence>
<comment type="caution">
    <text evidence="2">The sequence shown here is derived from an EMBL/GenBank/DDBJ whole genome shotgun (WGS) entry which is preliminary data.</text>
</comment>
<gene>
    <name evidence="2" type="ORF">HZH68_012829</name>
</gene>
<evidence type="ECO:0000313" key="2">
    <source>
        <dbReference type="EMBL" id="KAF7387152.1"/>
    </source>
</evidence>
<protein>
    <submittedName>
        <fullName evidence="2">Uncharacterized protein</fullName>
    </submittedName>
</protein>
<organism evidence="2 3">
    <name type="scientific">Vespula germanica</name>
    <name type="common">German yellow jacket</name>
    <name type="synonym">Paravespula germanica</name>
    <dbReference type="NCBI Taxonomy" id="30212"/>
    <lineage>
        <taxon>Eukaryota</taxon>
        <taxon>Metazoa</taxon>
        <taxon>Ecdysozoa</taxon>
        <taxon>Arthropoda</taxon>
        <taxon>Hexapoda</taxon>
        <taxon>Insecta</taxon>
        <taxon>Pterygota</taxon>
        <taxon>Neoptera</taxon>
        <taxon>Endopterygota</taxon>
        <taxon>Hymenoptera</taxon>
        <taxon>Apocrita</taxon>
        <taxon>Aculeata</taxon>
        <taxon>Vespoidea</taxon>
        <taxon>Vespidae</taxon>
        <taxon>Vespinae</taxon>
        <taxon>Vespula</taxon>
    </lineage>
</organism>
<sequence length="72" mass="8907">MEKRQDLRVPLGFMFAIGEGRKRIVRSKDRIRKFEKIFSRSKRKEKKREKKRGEKEKKKKKKKKKEEEEGQE</sequence>
<accession>A0A834MVS9</accession>
<feature type="region of interest" description="Disordered" evidence="1">
    <location>
        <begin position="37"/>
        <end position="72"/>
    </location>
</feature>
<proteinExistence type="predicted"/>
<dbReference type="AlphaFoldDB" id="A0A834MVS9"/>
<dbReference type="EMBL" id="JACSDZ010000014">
    <property type="protein sequence ID" value="KAF7387152.1"/>
    <property type="molecule type" value="Genomic_DNA"/>
</dbReference>
<name>A0A834MVS9_VESGE</name>